<accession>A0A8S5SSB2</accession>
<name>A0A8S5SSB2_9CAUD</name>
<evidence type="ECO:0000313" key="1">
    <source>
        <dbReference type="EMBL" id="DAF53846.1"/>
    </source>
</evidence>
<organism evidence="1">
    <name type="scientific">Siphoviridae sp. ctqv63</name>
    <dbReference type="NCBI Taxonomy" id="2827950"/>
    <lineage>
        <taxon>Viruses</taxon>
        <taxon>Duplodnaviria</taxon>
        <taxon>Heunggongvirae</taxon>
        <taxon>Uroviricota</taxon>
        <taxon>Caudoviricetes</taxon>
    </lineage>
</organism>
<reference evidence="1" key="1">
    <citation type="journal article" date="2021" name="Proc. Natl. Acad. Sci. U.S.A.">
        <title>A Catalog of Tens of Thousands of Viruses from Human Metagenomes Reveals Hidden Associations with Chronic Diseases.</title>
        <authorList>
            <person name="Tisza M.J."/>
            <person name="Buck C.B."/>
        </authorList>
    </citation>
    <scope>NUCLEOTIDE SEQUENCE</scope>
    <source>
        <strain evidence="1">Ctqv63</strain>
    </source>
</reference>
<proteinExistence type="predicted"/>
<dbReference type="EMBL" id="BK032665">
    <property type="protein sequence ID" value="DAF53846.1"/>
    <property type="molecule type" value="Genomic_DNA"/>
</dbReference>
<protein>
    <submittedName>
        <fullName evidence="1">HK97 Family Phage Portal Protein</fullName>
    </submittedName>
</protein>
<sequence length="390" mass="44396">MARLKAIELAKEDRKTNSGKFKGFPYLANGQNNDYPTIIEQLVAGSPTARACAGVIADFIYGRGFALEIERREQAKAQGVRFRKDVLFVNNKRETPNDLLKKVSRSIAMHKGAFVHVNYNGFYEKTSVQVLPYKNCRLGAKDSSSYRGKVLVYNDWDKITNAKDKDKSVVAIDRYDPRPEVIEAQVAKAGGWDKYKGQVFFLNLDRNDTYPLAWADVVLLDCESERLSGIFTRNGFKKGFFGTYSFVTLPMESEAEREDFRNELKKSIGVEAEQSVFHFETEMQGDKLENSVLIKPIESNIKADMFQYADEKTANNIRKSYGNVPPVLIDYVEGKLGNTSGESLKEARIFMQEQMQEERQDVQEMFEELFDGFVRDISANGLFEISKLVD</sequence>